<feature type="domain" description="Helix-turn-helix" evidence="2">
    <location>
        <begin position="16"/>
        <end position="72"/>
    </location>
</feature>
<keyword evidence="4" id="KW-1185">Reference proteome</keyword>
<evidence type="ECO:0000313" key="4">
    <source>
        <dbReference type="Proteomes" id="UP000595703"/>
    </source>
</evidence>
<sequence>MSDTQQERRGARRDLQRRPRLRGDDRDTKRTALAEGYRARASIRALAAEHDLSFGLTRTLLLEAGVELRSRNREPKTVVEQ</sequence>
<dbReference type="KEGG" id="arev:RVR_4411"/>
<dbReference type="AlphaFoldDB" id="A0A7U3UQ21"/>
<organism evidence="3 4">
    <name type="scientific">Actinacidiphila reveromycinica</name>
    <dbReference type="NCBI Taxonomy" id="659352"/>
    <lineage>
        <taxon>Bacteria</taxon>
        <taxon>Bacillati</taxon>
        <taxon>Actinomycetota</taxon>
        <taxon>Actinomycetes</taxon>
        <taxon>Kitasatosporales</taxon>
        <taxon>Streptomycetaceae</taxon>
        <taxon>Actinacidiphila</taxon>
    </lineage>
</organism>
<feature type="compositionally biased region" description="Basic and acidic residues" evidence="1">
    <location>
        <begin position="1"/>
        <end position="32"/>
    </location>
</feature>
<gene>
    <name evidence="3" type="ORF">RVR_4411</name>
</gene>
<reference evidence="3 4" key="1">
    <citation type="journal article" date="2010" name="J. Bacteriol.">
        <title>Biochemical characterization of a novel indole prenyltransferase from Streptomyces sp. SN-593.</title>
        <authorList>
            <person name="Takahashi S."/>
            <person name="Takagi H."/>
            <person name="Toyoda A."/>
            <person name="Uramoto M."/>
            <person name="Nogawa T."/>
            <person name="Ueki M."/>
            <person name="Sakaki Y."/>
            <person name="Osada H."/>
        </authorList>
    </citation>
    <scope>NUCLEOTIDE SEQUENCE [LARGE SCALE GENOMIC DNA]</scope>
    <source>
        <strain evidence="3 4">SN-593</strain>
    </source>
</reference>
<dbReference type="Proteomes" id="UP000595703">
    <property type="component" value="Chromosome"/>
</dbReference>
<reference evidence="3 4" key="4">
    <citation type="journal article" date="2020" name="Sci. Rep.">
        <title>beta-carboline chemical signals induce reveromycin production through a LuxR family regulator in Streptomyces sp. SN-593.</title>
        <authorList>
            <person name="Panthee S."/>
            <person name="Kito N."/>
            <person name="Hayashi T."/>
            <person name="Shimizu T."/>
            <person name="Ishikawa J."/>
            <person name="Hamamoto H."/>
            <person name="Osada H."/>
            <person name="Takahashi S."/>
        </authorList>
    </citation>
    <scope>NUCLEOTIDE SEQUENCE [LARGE SCALE GENOMIC DNA]</scope>
    <source>
        <strain evidence="3 4">SN-593</strain>
    </source>
</reference>
<dbReference type="Pfam" id="PF19575">
    <property type="entry name" value="HTH_58"/>
    <property type="match status" value="1"/>
</dbReference>
<protein>
    <recommendedName>
        <fullName evidence="2">Helix-turn-helix domain-containing protein</fullName>
    </recommendedName>
</protein>
<dbReference type="RefSeq" id="WP_202234441.1">
    <property type="nucleotide sequence ID" value="NZ_AP018365.1"/>
</dbReference>
<feature type="region of interest" description="Disordered" evidence="1">
    <location>
        <begin position="1"/>
        <end position="33"/>
    </location>
</feature>
<accession>A0A7U3UQ21</accession>
<reference evidence="3 4" key="3">
    <citation type="journal article" date="2011" name="Nat. Chem. Biol.">
        <title>Reveromycin A biosynthesis uses RevG and RevJ for stereospecific spiroacetal formation.</title>
        <authorList>
            <person name="Takahashi S."/>
            <person name="Toyoda A."/>
            <person name="Sekiyama Y."/>
            <person name="Takagi H."/>
            <person name="Nogawa T."/>
            <person name="Uramoto M."/>
            <person name="Suzuki R."/>
            <person name="Koshino H."/>
            <person name="Kumano T."/>
            <person name="Panthee S."/>
            <person name="Dairi T."/>
            <person name="Ishikawa J."/>
            <person name="Ikeda H."/>
            <person name="Sakaki Y."/>
            <person name="Osada H."/>
        </authorList>
    </citation>
    <scope>NUCLEOTIDE SEQUENCE [LARGE SCALE GENOMIC DNA]</scope>
    <source>
        <strain evidence="3 4">SN-593</strain>
    </source>
</reference>
<reference evidence="3 4" key="2">
    <citation type="journal article" date="2011" name="J. Antibiot.">
        <title>Furaquinocins I and J: novel polyketide isoprenoid hybrid compounds from Streptomyces reveromyceticus SN-593.</title>
        <authorList>
            <person name="Panthee S."/>
            <person name="Takahashi S."/>
            <person name="Takagi H."/>
            <person name="Nogawa T."/>
            <person name="Oowada E."/>
            <person name="Uramoto M."/>
            <person name="Osada H."/>
        </authorList>
    </citation>
    <scope>NUCLEOTIDE SEQUENCE [LARGE SCALE GENOMIC DNA]</scope>
    <source>
        <strain evidence="3 4">SN-593</strain>
    </source>
</reference>
<dbReference type="InterPro" id="IPR045745">
    <property type="entry name" value="HTH_58_Actinobacteria-type"/>
</dbReference>
<evidence type="ECO:0000313" key="3">
    <source>
        <dbReference type="EMBL" id="BBA98280.1"/>
    </source>
</evidence>
<dbReference type="EMBL" id="AP018365">
    <property type="protein sequence ID" value="BBA98280.1"/>
    <property type="molecule type" value="Genomic_DNA"/>
</dbReference>
<evidence type="ECO:0000256" key="1">
    <source>
        <dbReference type="SAM" id="MobiDB-lite"/>
    </source>
</evidence>
<name>A0A7U3UQ21_9ACTN</name>
<proteinExistence type="predicted"/>
<evidence type="ECO:0000259" key="2">
    <source>
        <dbReference type="Pfam" id="PF19575"/>
    </source>
</evidence>